<sequence>MKEESTSYSHLSQGPHPFCTKGCNSFRLSGGFRNQSIAVRLCTEELPCSNSSRVCAMAATCWRSICKEVNWTETSVQFLWAVVYAYLLLGSVFDHPLFGWSNYDGDKSPKHWPWVQGYFI</sequence>
<gene>
    <name evidence="1" type="ORF">AVEN_86560_1</name>
</gene>
<evidence type="ECO:0000313" key="2">
    <source>
        <dbReference type="Proteomes" id="UP000499080"/>
    </source>
</evidence>
<organism evidence="1 2">
    <name type="scientific">Araneus ventricosus</name>
    <name type="common">Orbweaver spider</name>
    <name type="synonym">Epeira ventricosa</name>
    <dbReference type="NCBI Taxonomy" id="182803"/>
    <lineage>
        <taxon>Eukaryota</taxon>
        <taxon>Metazoa</taxon>
        <taxon>Ecdysozoa</taxon>
        <taxon>Arthropoda</taxon>
        <taxon>Chelicerata</taxon>
        <taxon>Arachnida</taxon>
        <taxon>Araneae</taxon>
        <taxon>Araneomorphae</taxon>
        <taxon>Entelegynae</taxon>
        <taxon>Araneoidea</taxon>
        <taxon>Araneidae</taxon>
        <taxon>Araneus</taxon>
    </lineage>
</organism>
<accession>A0A4Y2SUW5</accession>
<proteinExistence type="predicted"/>
<reference evidence="1 2" key="1">
    <citation type="journal article" date="2019" name="Sci. Rep.">
        <title>Orb-weaving spider Araneus ventricosus genome elucidates the spidroin gene catalogue.</title>
        <authorList>
            <person name="Kono N."/>
            <person name="Nakamura H."/>
            <person name="Ohtoshi R."/>
            <person name="Moran D.A.P."/>
            <person name="Shinohara A."/>
            <person name="Yoshida Y."/>
            <person name="Fujiwara M."/>
            <person name="Mori M."/>
            <person name="Tomita M."/>
            <person name="Arakawa K."/>
        </authorList>
    </citation>
    <scope>NUCLEOTIDE SEQUENCE [LARGE SCALE GENOMIC DNA]</scope>
</reference>
<name>A0A4Y2SUW5_ARAVE</name>
<keyword evidence="2" id="KW-1185">Reference proteome</keyword>
<dbReference type="Proteomes" id="UP000499080">
    <property type="component" value="Unassembled WGS sequence"/>
</dbReference>
<dbReference type="AlphaFoldDB" id="A0A4Y2SUW5"/>
<protein>
    <submittedName>
        <fullName evidence="1">Uncharacterized protein</fullName>
    </submittedName>
</protein>
<evidence type="ECO:0000313" key="1">
    <source>
        <dbReference type="EMBL" id="GBN91360.1"/>
    </source>
</evidence>
<comment type="caution">
    <text evidence="1">The sequence shown here is derived from an EMBL/GenBank/DDBJ whole genome shotgun (WGS) entry which is preliminary data.</text>
</comment>
<dbReference type="EMBL" id="BGPR01023850">
    <property type="protein sequence ID" value="GBN91360.1"/>
    <property type="molecule type" value="Genomic_DNA"/>
</dbReference>